<comment type="caution">
    <text evidence="2">The sequence shown here is derived from an EMBL/GenBank/DDBJ whole genome shotgun (WGS) entry which is preliminary data.</text>
</comment>
<dbReference type="AlphaFoldDB" id="A0A5J4WIE5"/>
<evidence type="ECO:0000313" key="3">
    <source>
        <dbReference type="Proteomes" id="UP000324800"/>
    </source>
</evidence>
<sequence length="634" mass="72702">MLTELPVFAQTFEEYKRMCPLNPFKAQKKLFRALFQGRVIQWFGRIQTIETDEVTITVYPIEQQQSSSVIVRIPQGVGEFCFVPLQPGQEGWFRARLLKIRDGKMPVLEAVSILSSEKPDPSLTFTCFNAYFSKKMREYYQHNFAMIWRDCLLPVKGVILYAERLVAALPLQIVAQMRFYVLAPYNDDTLDPIILYVRNAPYCEHLKYLTAERTKNKVKDEPLQVELLIRPVDQEGGMHRMELIKILTIFAQNQDYSQAIASSQNRIQQPQSSSEQQFPQIDKQQNMDILLGPRTLGDQPIGLTKTKELFEMIFQPNDELINKQSNIQNELKEGEDEEDEISQFGQQSSSLITSTRQSIQSNSFYNTQQHSQIADLLILGQIPPPPPINQMLKAQNVLIDKQKAFMDNSKKPNALKLFGSLENGKRRENQQEKEKEKENDTNDRYGNANHNNGIQKPGQAHLIQIHQTNLDTKYNHEQTPQQQQGTNLQQNPHNQQTQTRPNQFYQQDKRNLFGGFDKDSQTFTSPNVQNIGEQQSSAGISNPPHDQKDIKIPQMPTQSSQLSQPSSSSNMFGQGPAFQSSSSPFQNPFQTGANFKVPFGPPKYPYGQNLIKANLLQEVQYLQVHFLIQFQILI</sequence>
<dbReference type="Proteomes" id="UP000324800">
    <property type="component" value="Unassembled WGS sequence"/>
</dbReference>
<proteinExistence type="predicted"/>
<name>A0A5J4WIE5_9EUKA</name>
<feature type="compositionally biased region" description="Low complexity" evidence="1">
    <location>
        <begin position="553"/>
        <end position="583"/>
    </location>
</feature>
<feature type="compositionally biased region" description="Basic and acidic residues" evidence="1">
    <location>
        <begin position="423"/>
        <end position="443"/>
    </location>
</feature>
<feature type="region of interest" description="Disordered" evidence="1">
    <location>
        <begin position="409"/>
        <end position="455"/>
    </location>
</feature>
<reference evidence="2 3" key="1">
    <citation type="submission" date="2019-03" db="EMBL/GenBank/DDBJ databases">
        <title>Single cell metagenomics reveals metabolic interactions within the superorganism composed of flagellate Streblomastix strix and complex community of Bacteroidetes bacteria on its surface.</title>
        <authorList>
            <person name="Treitli S.C."/>
            <person name="Kolisko M."/>
            <person name="Husnik F."/>
            <person name="Keeling P."/>
            <person name="Hampl V."/>
        </authorList>
    </citation>
    <scope>NUCLEOTIDE SEQUENCE [LARGE SCALE GENOMIC DNA]</scope>
    <source>
        <strain evidence="2">ST1C</strain>
    </source>
</reference>
<organism evidence="2 3">
    <name type="scientific">Streblomastix strix</name>
    <dbReference type="NCBI Taxonomy" id="222440"/>
    <lineage>
        <taxon>Eukaryota</taxon>
        <taxon>Metamonada</taxon>
        <taxon>Preaxostyla</taxon>
        <taxon>Oxymonadida</taxon>
        <taxon>Streblomastigidae</taxon>
        <taxon>Streblomastix</taxon>
    </lineage>
</organism>
<evidence type="ECO:0000256" key="1">
    <source>
        <dbReference type="SAM" id="MobiDB-lite"/>
    </source>
</evidence>
<accession>A0A5J4WIE5</accession>
<evidence type="ECO:0000313" key="2">
    <source>
        <dbReference type="EMBL" id="KAA6394864.1"/>
    </source>
</evidence>
<feature type="region of interest" description="Disordered" evidence="1">
    <location>
        <begin position="533"/>
        <end position="583"/>
    </location>
</feature>
<protein>
    <submittedName>
        <fullName evidence="2">Uncharacterized protein</fullName>
    </submittedName>
</protein>
<feature type="compositionally biased region" description="Polar residues" evidence="1">
    <location>
        <begin position="343"/>
        <end position="353"/>
    </location>
</feature>
<dbReference type="EMBL" id="SNRW01001828">
    <property type="protein sequence ID" value="KAA6394864.1"/>
    <property type="molecule type" value="Genomic_DNA"/>
</dbReference>
<feature type="compositionally biased region" description="Low complexity" evidence="1">
    <location>
        <begin position="478"/>
        <end position="492"/>
    </location>
</feature>
<feature type="region of interest" description="Disordered" evidence="1">
    <location>
        <begin position="476"/>
        <end position="501"/>
    </location>
</feature>
<feature type="region of interest" description="Disordered" evidence="1">
    <location>
        <begin position="330"/>
        <end position="353"/>
    </location>
</feature>
<gene>
    <name evidence="2" type="ORF">EZS28_009608</name>
</gene>